<feature type="transmembrane region" description="Helical" evidence="1">
    <location>
        <begin position="101"/>
        <end position="125"/>
    </location>
</feature>
<name>A0A101FHC2_9THEO</name>
<keyword evidence="1" id="KW-0812">Transmembrane</keyword>
<evidence type="ECO:0000313" key="2">
    <source>
        <dbReference type="EMBL" id="KUK36977.1"/>
    </source>
</evidence>
<evidence type="ECO:0000313" key="3">
    <source>
        <dbReference type="Proteomes" id="UP000053326"/>
    </source>
</evidence>
<dbReference type="Proteomes" id="UP000053326">
    <property type="component" value="Unassembled WGS sequence"/>
</dbReference>
<accession>A0A101FHC2</accession>
<proteinExistence type="predicted"/>
<organism evidence="2 3">
    <name type="scientific">Thermacetogenium phaeum</name>
    <dbReference type="NCBI Taxonomy" id="85874"/>
    <lineage>
        <taxon>Bacteria</taxon>
        <taxon>Bacillati</taxon>
        <taxon>Bacillota</taxon>
        <taxon>Clostridia</taxon>
        <taxon>Thermoanaerobacterales</taxon>
        <taxon>Thermoanaerobacteraceae</taxon>
        <taxon>Thermacetogenium</taxon>
    </lineage>
</organism>
<comment type="caution">
    <text evidence="2">The sequence shown here is derived from an EMBL/GenBank/DDBJ whole genome shotgun (WGS) entry which is preliminary data.</text>
</comment>
<keyword evidence="1" id="KW-1133">Transmembrane helix</keyword>
<feature type="transmembrane region" description="Helical" evidence="1">
    <location>
        <begin position="145"/>
        <end position="169"/>
    </location>
</feature>
<gene>
    <name evidence="2" type="ORF">XD66_0323</name>
</gene>
<evidence type="ECO:0000256" key="1">
    <source>
        <dbReference type="SAM" id="Phobius"/>
    </source>
</evidence>
<sequence length="233" mass="25387">MPEAQAPVCDRHPRMPTFGRYPAVAGDALAYGFSSRWLGDRVSFNPSAQQTCWANQKRNRTERTVRSPFLFPVFSSRHLFHPPPAASPAPQAAIRTGRGHAYFTMAWMIAMVLTVIPGSLSQSLFAEGSHNPARLKGGGGRRALLIALLLTLPAVGALSLMGEWLLHFLARLRPVRHRPAAHPGTIDLPGLYQQHFHDGQPGQKAGLPYPRAVRLSGGHISHSGIQAAGQNLY</sequence>
<dbReference type="AlphaFoldDB" id="A0A101FHC2"/>
<keyword evidence="1" id="KW-0472">Membrane</keyword>
<dbReference type="EMBL" id="LGFO01000022">
    <property type="protein sequence ID" value="KUK36977.1"/>
    <property type="molecule type" value="Genomic_DNA"/>
</dbReference>
<protein>
    <submittedName>
        <fullName evidence="2">Multi antimicrobial extrusion protein MatE</fullName>
    </submittedName>
</protein>
<reference evidence="3" key="1">
    <citation type="journal article" date="2015" name="MBio">
        <title>Genome-Resolved Metagenomic Analysis Reveals Roles for Candidate Phyla and Other Microbial Community Members in Biogeochemical Transformations in Oil Reservoirs.</title>
        <authorList>
            <person name="Hu P."/>
            <person name="Tom L."/>
            <person name="Singh A."/>
            <person name="Thomas B.C."/>
            <person name="Baker B.J."/>
            <person name="Piceno Y.M."/>
            <person name="Andersen G.L."/>
            <person name="Banfield J.F."/>
        </authorList>
    </citation>
    <scope>NUCLEOTIDE SEQUENCE [LARGE SCALE GENOMIC DNA]</scope>
</reference>